<reference evidence="1 2" key="1">
    <citation type="submission" date="2022-04" db="EMBL/GenBank/DDBJ databases">
        <title>Positive selection, recombination, and allopatry shape intraspecific diversity of widespread and dominant cyanobacteria.</title>
        <authorList>
            <person name="Wei J."/>
            <person name="Shu W."/>
            <person name="Hu C."/>
        </authorList>
    </citation>
    <scope>NUCLEOTIDE SEQUENCE [LARGE SCALE GENOMIC DNA]</scope>
    <source>
        <strain evidence="1 2">GB2-A4</strain>
    </source>
</reference>
<evidence type="ECO:0008006" key="3">
    <source>
        <dbReference type="Google" id="ProtNLM"/>
    </source>
</evidence>
<dbReference type="RefSeq" id="WP_190435155.1">
    <property type="nucleotide sequence ID" value="NZ_JAMPKM010000071.1"/>
</dbReference>
<name>A0ABV0JH47_9CYAN</name>
<evidence type="ECO:0000313" key="2">
    <source>
        <dbReference type="Proteomes" id="UP001464891"/>
    </source>
</evidence>
<dbReference type="Proteomes" id="UP001464891">
    <property type="component" value="Unassembled WGS sequence"/>
</dbReference>
<dbReference type="EMBL" id="JAMPKM010000071">
    <property type="protein sequence ID" value="MEP0821110.1"/>
    <property type="molecule type" value="Genomic_DNA"/>
</dbReference>
<proteinExistence type="predicted"/>
<sequence length="65" mass="7458">MPNQLLENDLKSLQSVDVKDLHSLVENGGVNLSHISTERRRQFIAQMQNQETKSQVQVWTPTIVQ</sequence>
<evidence type="ECO:0000313" key="1">
    <source>
        <dbReference type="EMBL" id="MEP0821110.1"/>
    </source>
</evidence>
<organism evidence="1 2">
    <name type="scientific">Trichocoleus desertorum GB2-A4</name>
    <dbReference type="NCBI Taxonomy" id="2933944"/>
    <lineage>
        <taxon>Bacteria</taxon>
        <taxon>Bacillati</taxon>
        <taxon>Cyanobacteriota</taxon>
        <taxon>Cyanophyceae</taxon>
        <taxon>Leptolyngbyales</taxon>
        <taxon>Trichocoleusaceae</taxon>
        <taxon>Trichocoleus</taxon>
    </lineage>
</organism>
<keyword evidence="2" id="KW-1185">Reference proteome</keyword>
<gene>
    <name evidence="1" type="ORF">NC998_29130</name>
</gene>
<accession>A0ABV0JH47</accession>
<protein>
    <recommendedName>
        <fullName evidence="3">Rho termination factor N-terminal domain-containing protein</fullName>
    </recommendedName>
</protein>
<comment type="caution">
    <text evidence="1">The sequence shown here is derived from an EMBL/GenBank/DDBJ whole genome shotgun (WGS) entry which is preliminary data.</text>
</comment>